<evidence type="ECO:0000259" key="4">
    <source>
        <dbReference type="PROSITE" id="PS51177"/>
    </source>
</evidence>
<organism evidence="5">
    <name type="scientific">Ostreococcus mediterraneus</name>
    <dbReference type="NCBI Taxonomy" id="1486918"/>
    <lineage>
        <taxon>Eukaryota</taxon>
        <taxon>Viridiplantae</taxon>
        <taxon>Chlorophyta</taxon>
        <taxon>Mamiellophyceae</taxon>
        <taxon>Mamiellales</taxon>
        <taxon>Bathycoccaceae</taxon>
        <taxon>Ostreococcus</taxon>
    </lineage>
</organism>
<dbReference type="SUPFAM" id="SSF63380">
    <property type="entry name" value="Riboflavin synthase domain-like"/>
    <property type="match status" value="2"/>
</dbReference>
<feature type="repeat" description="Lumazine-binding" evidence="2">
    <location>
        <begin position="67"/>
        <end position="174"/>
    </location>
</feature>
<dbReference type="PANTHER" id="PTHR21098:SF0">
    <property type="entry name" value="RIBOFLAVIN SYNTHASE"/>
    <property type="match status" value="1"/>
</dbReference>
<feature type="domain" description="Lumazine-binding" evidence="4">
    <location>
        <begin position="67"/>
        <end position="174"/>
    </location>
</feature>
<feature type="compositionally biased region" description="Basic and acidic residues" evidence="3">
    <location>
        <begin position="45"/>
        <end position="54"/>
    </location>
</feature>
<feature type="region of interest" description="Disordered" evidence="3">
    <location>
        <begin position="19"/>
        <end position="57"/>
    </location>
</feature>
<dbReference type="Pfam" id="PF00677">
    <property type="entry name" value="Lum_binding"/>
    <property type="match status" value="2"/>
</dbReference>
<dbReference type="NCBIfam" id="NF009566">
    <property type="entry name" value="PRK13020.1"/>
    <property type="match status" value="1"/>
</dbReference>
<dbReference type="GO" id="GO:0009231">
    <property type="term" value="P:riboflavin biosynthetic process"/>
    <property type="evidence" value="ECO:0007669"/>
    <property type="project" value="TreeGrafter"/>
</dbReference>
<evidence type="ECO:0000256" key="2">
    <source>
        <dbReference type="PROSITE-ProRule" id="PRU00524"/>
    </source>
</evidence>
<dbReference type="EMBL" id="HBEW01007952">
    <property type="protein sequence ID" value="CAD8587975.1"/>
    <property type="molecule type" value="Transcribed_RNA"/>
</dbReference>
<dbReference type="NCBIfam" id="NF006767">
    <property type="entry name" value="PRK09289.1"/>
    <property type="match status" value="1"/>
</dbReference>
<dbReference type="InterPro" id="IPR026017">
    <property type="entry name" value="Lumazine-bd_dom"/>
</dbReference>
<accession>A0A6U0FGJ0</accession>
<keyword evidence="1" id="KW-0677">Repeat</keyword>
<feature type="domain" description="Lumazine-binding" evidence="4">
    <location>
        <begin position="175"/>
        <end position="274"/>
    </location>
</feature>
<reference evidence="5" key="1">
    <citation type="submission" date="2021-01" db="EMBL/GenBank/DDBJ databases">
        <authorList>
            <person name="Corre E."/>
            <person name="Pelletier E."/>
            <person name="Niang G."/>
            <person name="Scheremetjew M."/>
            <person name="Finn R."/>
            <person name="Kale V."/>
            <person name="Holt S."/>
            <person name="Cochrane G."/>
            <person name="Meng A."/>
            <person name="Brown T."/>
            <person name="Cohen L."/>
        </authorList>
    </citation>
    <scope>NUCLEOTIDE SEQUENCE</scope>
    <source>
        <strain evidence="5">Clade-D-RCC2572</strain>
    </source>
</reference>
<evidence type="ECO:0000313" key="5">
    <source>
        <dbReference type="EMBL" id="CAD8587975.1"/>
    </source>
</evidence>
<gene>
    <name evidence="5" type="ORF">OMED0929_LOCUS6724</name>
</gene>
<dbReference type="AlphaFoldDB" id="A0A6U0FGJ0"/>
<protein>
    <recommendedName>
        <fullName evidence="4">Lumazine-binding domain-containing protein</fullName>
    </recommendedName>
</protein>
<feature type="compositionally biased region" description="Gly residues" evidence="3">
    <location>
        <begin position="22"/>
        <end position="31"/>
    </location>
</feature>
<evidence type="ECO:0000256" key="1">
    <source>
        <dbReference type="ARBA" id="ARBA00022737"/>
    </source>
</evidence>
<evidence type="ECO:0000256" key="3">
    <source>
        <dbReference type="SAM" id="MobiDB-lite"/>
    </source>
</evidence>
<dbReference type="InterPro" id="IPR001783">
    <property type="entry name" value="Lumazine-bd"/>
</dbReference>
<dbReference type="PROSITE" id="PS51177">
    <property type="entry name" value="LUMAZINE_BIND"/>
    <property type="match status" value="2"/>
</dbReference>
<dbReference type="CDD" id="cd00402">
    <property type="entry name" value="Riboflavin_synthase_like"/>
    <property type="match status" value="1"/>
</dbReference>
<sequence>MMMTSSVASVATLRSRSSAAMRGGGVGGAGRGARVSRPGGGCRRAGGDGDDGGRRARRRMRGAPRALFTGLVQGKARVEAFETLDGEFARLTLGFPSGTLDGIRIGASVAVNGTCLTVTRVDGVDACVGSSASKTASFDLIVETLRATNLGKLQVGGEVNYERSARVGDEIGGHTVSGHVHCTAAITAVEDTEHNRKVVFKLSDVGLIKYVLPKGFISVDGCSLTVGEVNKTTGEFNVWLIPETLRVTVLGNKSVGDDVNLEIESQTQVIVDTIERYMAERGM</sequence>
<dbReference type="PANTHER" id="PTHR21098">
    <property type="entry name" value="RIBOFLAVIN SYNTHASE ALPHA CHAIN"/>
    <property type="match status" value="1"/>
</dbReference>
<name>A0A6U0FGJ0_9CHLO</name>
<dbReference type="GO" id="GO:0004746">
    <property type="term" value="F:riboflavin synthase activity"/>
    <property type="evidence" value="ECO:0007669"/>
    <property type="project" value="TreeGrafter"/>
</dbReference>
<dbReference type="InterPro" id="IPR017938">
    <property type="entry name" value="Riboflavin_synthase-like_b-brl"/>
</dbReference>
<dbReference type="NCBIfam" id="TIGR00187">
    <property type="entry name" value="ribE"/>
    <property type="match status" value="1"/>
</dbReference>
<dbReference type="Gene3D" id="2.40.30.20">
    <property type="match status" value="2"/>
</dbReference>
<dbReference type="InterPro" id="IPR023366">
    <property type="entry name" value="ATP_synth_asu-like_sf"/>
</dbReference>
<feature type="repeat" description="Lumazine-binding" evidence="2">
    <location>
        <begin position="175"/>
        <end position="274"/>
    </location>
</feature>
<proteinExistence type="predicted"/>